<evidence type="ECO:0000313" key="3">
    <source>
        <dbReference type="Proteomes" id="UP000813461"/>
    </source>
</evidence>
<feature type="domain" description="Heterokaryon incompatibility" evidence="1">
    <location>
        <begin position="47"/>
        <end position="201"/>
    </location>
</feature>
<dbReference type="PANTHER" id="PTHR24148">
    <property type="entry name" value="ANKYRIN REPEAT DOMAIN-CONTAINING PROTEIN 39 HOMOLOG-RELATED"/>
    <property type="match status" value="1"/>
</dbReference>
<protein>
    <submittedName>
        <fullName evidence="2">Heterokaryon incompatibility protein-domain-containing protein</fullName>
    </submittedName>
</protein>
<keyword evidence="3" id="KW-1185">Reference proteome</keyword>
<dbReference type="PANTHER" id="PTHR24148:SF73">
    <property type="entry name" value="HET DOMAIN PROTEIN (AFU_ORTHOLOGUE AFUA_8G01020)"/>
    <property type="match status" value="1"/>
</dbReference>
<dbReference type="InterPro" id="IPR052895">
    <property type="entry name" value="HetReg/Transcr_Mod"/>
</dbReference>
<dbReference type="Pfam" id="PF06985">
    <property type="entry name" value="HET"/>
    <property type="match status" value="1"/>
</dbReference>
<accession>A0A8K0QYU3</accession>
<proteinExistence type="predicted"/>
<comment type="caution">
    <text evidence="2">The sequence shown here is derived from an EMBL/GenBank/DDBJ whole genome shotgun (WGS) entry which is preliminary data.</text>
</comment>
<dbReference type="AlphaFoldDB" id="A0A8K0QYU3"/>
<dbReference type="Proteomes" id="UP000813461">
    <property type="component" value="Unassembled WGS sequence"/>
</dbReference>
<gene>
    <name evidence="2" type="ORF">FB567DRAFT_157867</name>
</gene>
<dbReference type="OrthoDB" id="3557394at2759"/>
<evidence type="ECO:0000259" key="1">
    <source>
        <dbReference type="Pfam" id="PF06985"/>
    </source>
</evidence>
<dbReference type="EMBL" id="JAGMVJ010000019">
    <property type="protein sequence ID" value="KAH7076311.1"/>
    <property type="molecule type" value="Genomic_DNA"/>
</dbReference>
<dbReference type="Pfam" id="PF26639">
    <property type="entry name" value="Het-6_barrel"/>
    <property type="match status" value="1"/>
</dbReference>
<reference evidence="2" key="1">
    <citation type="journal article" date="2021" name="Nat. Commun.">
        <title>Genetic determinants of endophytism in the Arabidopsis root mycobiome.</title>
        <authorList>
            <person name="Mesny F."/>
            <person name="Miyauchi S."/>
            <person name="Thiergart T."/>
            <person name="Pickel B."/>
            <person name="Atanasova L."/>
            <person name="Karlsson M."/>
            <person name="Huettel B."/>
            <person name="Barry K.W."/>
            <person name="Haridas S."/>
            <person name="Chen C."/>
            <person name="Bauer D."/>
            <person name="Andreopoulos W."/>
            <person name="Pangilinan J."/>
            <person name="LaButti K."/>
            <person name="Riley R."/>
            <person name="Lipzen A."/>
            <person name="Clum A."/>
            <person name="Drula E."/>
            <person name="Henrissat B."/>
            <person name="Kohler A."/>
            <person name="Grigoriev I.V."/>
            <person name="Martin F.M."/>
            <person name="Hacquard S."/>
        </authorList>
    </citation>
    <scope>NUCLEOTIDE SEQUENCE</scope>
    <source>
        <strain evidence="2">MPI-SDFR-AT-0120</strain>
    </source>
</reference>
<dbReference type="InterPro" id="IPR010730">
    <property type="entry name" value="HET"/>
</dbReference>
<name>A0A8K0QYU3_9PLEO</name>
<organism evidence="2 3">
    <name type="scientific">Paraphoma chrysanthemicola</name>
    <dbReference type="NCBI Taxonomy" id="798071"/>
    <lineage>
        <taxon>Eukaryota</taxon>
        <taxon>Fungi</taxon>
        <taxon>Dikarya</taxon>
        <taxon>Ascomycota</taxon>
        <taxon>Pezizomycotina</taxon>
        <taxon>Dothideomycetes</taxon>
        <taxon>Pleosporomycetidae</taxon>
        <taxon>Pleosporales</taxon>
        <taxon>Pleosporineae</taxon>
        <taxon>Phaeosphaeriaceae</taxon>
        <taxon>Paraphoma</taxon>
    </lineage>
</organism>
<sequence>MATKSRFYAAHRPVGRQVRVLDLLPGNPGDNVRCEIRVIDLDGDGQYDALSYVWGDRAEEININVSGDCFPVTRNLHGALTRLRDREKHRTLWIDQICIEQANNDERASQVAMMRDIYRRCSCCAIWLGEINQYKKHITVQDARAVFDFFKFSADAQRGLFSSEMPILFQDTDDGACARAAYAAFAMYGNPWWSRVWTIQEAIIPSSAVFLWGSLALPRAVLFLATEKIRMDQMEYYFTDEFASLRILHTPLLRRVLYPIRGFLHSQDDDGPLALLMRWRHRNATDPRDKVYALLGLVPQSVMSSVEHCSYDASPAIVFEQATIDLIRHEGGLRPFIGSADLAHKTPDLASWAIDFASCNVVGNRQLRWWNHFHRHGEFNACGDRTLDLRTRGDSKQIELTGLRIDEILDVGEVYTVNEDESIYLTQVVQIMRGALRLVEDFRSSHPFRNKYTNGESWKSAYWRTMVGDLLMAEFPVQRVEDQHERFVRDLLGQEYLDDSTGVVVDGGVIDHQVSLKTQNDSHKTPIWNHGENELWESVCGMIPNHAFFITQSGYIGIGPASTQPVDEVWIFHGGKVPFVMRRTDASKAMGRHRTLNLVGDAYVHGIMDGQAMEDNHETRNVILS</sequence>
<evidence type="ECO:0000313" key="2">
    <source>
        <dbReference type="EMBL" id="KAH7076311.1"/>
    </source>
</evidence>